<accession>A0A6C0KH17</accession>
<keyword evidence="2" id="KW-0472">Membrane</keyword>
<protein>
    <recommendedName>
        <fullName evidence="4">Rho termination factor N-terminal domain-containing protein</fullName>
    </recommendedName>
</protein>
<feature type="compositionally biased region" description="Acidic residues" evidence="1">
    <location>
        <begin position="95"/>
        <end position="140"/>
    </location>
</feature>
<sequence length="228" mass="25692">MGVFNFMESFFFISLGITFLLIIMLVYHFKQRIISLEHKHDTMFEIVNNIVKQLRNMQTTIQHLGEPQPFIISHPTYTPAQPAFESIQITGVESTENDDETSESETDEEDSDDETSESETDEEDSDDETSASESDEEEPVETIVVDELPKENLIIEPVVQEDEILIRKSDGSVSALDESSSALADSKDKYKKMTLAALKTVALEKGLVTDASKMKKPELLKLLEAHNE</sequence>
<feature type="transmembrane region" description="Helical" evidence="2">
    <location>
        <begin position="6"/>
        <end position="29"/>
    </location>
</feature>
<reference evidence="3" key="1">
    <citation type="journal article" date="2020" name="Nature">
        <title>Giant virus diversity and host interactions through global metagenomics.</title>
        <authorList>
            <person name="Schulz F."/>
            <person name="Roux S."/>
            <person name="Paez-Espino D."/>
            <person name="Jungbluth S."/>
            <person name="Walsh D.A."/>
            <person name="Denef V.J."/>
            <person name="McMahon K.D."/>
            <person name="Konstantinidis K.T."/>
            <person name="Eloe-Fadrosh E.A."/>
            <person name="Kyrpides N.C."/>
            <person name="Woyke T."/>
        </authorList>
    </citation>
    <scope>NUCLEOTIDE SEQUENCE</scope>
    <source>
        <strain evidence="3">GVMAG-S-3300012000-57</strain>
    </source>
</reference>
<name>A0A6C0KH17_9ZZZZ</name>
<evidence type="ECO:0008006" key="4">
    <source>
        <dbReference type="Google" id="ProtNLM"/>
    </source>
</evidence>
<keyword evidence="2" id="KW-0812">Transmembrane</keyword>
<organism evidence="3">
    <name type="scientific">viral metagenome</name>
    <dbReference type="NCBI Taxonomy" id="1070528"/>
    <lineage>
        <taxon>unclassified sequences</taxon>
        <taxon>metagenomes</taxon>
        <taxon>organismal metagenomes</taxon>
    </lineage>
</organism>
<dbReference type="AlphaFoldDB" id="A0A6C0KH17"/>
<evidence type="ECO:0000256" key="2">
    <source>
        <dbReference type="SAM" id="Phobius"/>
    </source>
</evidence>
<evidence type="ECO:0000313" key="3">
    <source>
        <dbReference type="EMBL" id="QHU17292.1"/>
    </source>
</evidence>
<keyword evidence="2" id="KW-1133">Transmembrane helix</keyword>
<dbReference type="EMBL" id="MN740900">
    <property type="protein sequence ID" value="QHU17292.1"/>
    <property type="molecule type" value="Genomic_DNA"/>
</dbReference>
<evidence type="ECO:0000256" key="1">
    <source>
        <dbReference type="SAM" id="MobiDB-lite"/>
    </source>
</evidence>
<proteinExistence type="predicted"/>
<feature type="region of interest" description="Disordered" evidence="1">
    <location>
        <begin position="92"/>
        <end position="143"/>
    </location>
</feature>